<keyword evidence="2" id="KW-1185">Reference proteome</keyword>
<name>A0A7Y9I434_9ACTN</name>
<accession>A0A7Y9I434</accession>
<proteinExistence type="predicted"/>
<comment type="caution">
    <text evidence="1">The sequence shown here is derived from an EMBL/GenBank/DDBJ whole genome shotgun (WGS) entry which is preliminary data.</text>
</comment>
<dbReference type="AlphaFoldDB" id="A0A7Y9I434"/>
<sequence>MSGPRLLPAVESRPTAIGWFASLTRPIAVPASQPSLIDAPGWPEPPPSVVIGPTPDRSPRWQAPPDPRLPDAANWSASLALAAVEVIRGRRPLGQLSRWLDDDQLDRLAGLAARPVLVPTIPRGRPVRQAWVQSARAQHPAGLVAETAVHVRIGPASVPVALRLEVNYDRWLVTDLRLR</sequence>
<dbReference type="Proteomes" id="UP000569914">
    <property type="component" value="Unassembled WGS sequence"/>
</dbReference>
<evidence type="ECO:0000313" key="1">
    <source>
        <dbReference type="EMBL" id="NYE69758.1"/>
    </source>
</evidence>
<reference evidence="1 2" key="1">
    <citation type="submission" date="2020-07" db="EMBL/GenBank/DDBJ databases">
        <title>Sequencing the genomes of 1000 actinobacteria strains.</title>
        <authorList>
            <person name="Klenk H.-P."/>
        </authorList>
    </citation>
    <scope>NUCLEOTIDE SEQUENCE [LARGE SCALE GENOMIC DNA]</scope>
    <source>
        <strain evidence="1 2">DSM 22083</strain>
    </source>
</reference>
<evidence type="ECO:0000313" key="2">
    <source>
        <dbReference type="Proteomes" id="UP000569914"/>
    </source>
</evidence>
<protein>
    <submittedName>
        <fullName evidence="1">Uncharacterized protein</fullName>
    </submittedName>
</protein>
<dbReference type="InterPro" id="IPR045596">
    <property type="entry name" value="DUF6459"/>
</dbReference>
<organism evidence="1 2">
    <name type="scientific">Microlunatus parietis</name>
    <dbReference type="NCBI Taxonomy" id="682979"/>
    <lineage>
        <taxon>Bacteria</taxon>
        <taxon>Bacillati</taxon>
        <taxon>Actinomycetota</taxon>
        <taxon>Actinomycetes</taxon>
        <taxon>Propionibacteriales</taxon>
        <taxon>Propionibacteriaceae</taxon>
        <taxon>Microlunatus</taxon>
    </lineage>
</organism>
<dbReference type="Pfam" id="PF20060">
    <property type="entry name" value="DUF6459"/>
    <property type="match status" value="1"/>
</dbReference>
<dbReference type="EMBL" id="JACCBU010000001">
    <property type="protein sequence ID" value="NYE69758.1"/>
    <property type="molecule type" value="Genomic_DNA"/>
</dbReference>
<gene>
    <name evidence="1" type="ORF">BKA15_001087</name>
</gene>
<dbReference type="RefSeq" id="WP_179748739.1">
    <property type="nucleotide sequence ID" value="NZ_JACCBU010000001.1"/>
</dbReference>